<dbReference type="InterPro" id="IPR017516">
    <property type="entry name" value="AbrB_dup"/>
</dbReference>
<dbReference type="EMBL" id="FWFK01000001">
    <property type="protein sequence ID" value="SLN12746.1"/>
    <property type="molecule type" value="Genomic_DNA"/>
</dbReference>
<feature type="transmembrane region" description="Helical" evidence="1">
    <location>
        <begin position="9"/>
        <end position="30"/>
    </location>
</feature>
<protein>
    <submittedName>
        <fullName evidence="2">Putative ammonia monooxygenase</fullName>
    </submittedName>
</protein>
<proteinExistence type="predicted"/>
<dbReference type="AlphaFoldDB" id="A0A1X6Y781"/>
<keyword evidence="2" id="KW-0560">Oxidoreductase</keyword>
<organism evidence="2 3">
    <name type="scientific">Roseivivax jejudonensis</name>
    <dbReference type="NCBI Taxonomy" id="1529041"/>
    <lineage>
        <taxon>Bacteria</taxon>
        <taxon>Pseudomonadati</taxon>
        <taxon>Pseudomonadota</taxon>
        <taxon>Alphaproteobacteria</taxon>
        <taxon>Rhodobacterales</taxon>
        <taxon>Roseobacteraceae</taxon>
        <taxon>Roseivivax</taxon>
    </lineage>
</organism>
<dbReference type="PANTHER" id="PTHR38457:SF1">
    <property type="entry name" value="REGULATOR ABRB-RELATED"/>
    <property type="match status" value="1"/>
</dbReference>
<evidence type="ECO:0000313" key="3">
    <source>
        <dbReference type="Proteomes" id="UP000193570"/>
    </source>
</evidence>
<feature type="transmembrane region" description="Helical" evidence="1">
    <location>
        <begin position="87"/>
        <end position="109"/>
    </location>
</feature>
<dbReference type="GO" id="GO:0004497">
    <property type="term" value="F:monooxygenase activity"/>
    <property type="evidence" value="ECO:0007669"/>
    <property type="project" value="UniProtKB-KW"/>
</dbReference>
<name>A0A1X6Y781_9RHOB</name>
<feature type="transmembrane region" description="Helical" evidence="1">
    <location>
        <begin position="182"/>
        <end position="201"/>
    </location>
</feature>
<dbReference type="Proteomes" id="UP000193570">
    <property type="component" value="Unassembled WGS sequence"/>
</dbReference>
<reference evidence="2 3" key="1">
    <citation type="submission" date="2017-03" db="EMBL/GenBank/DDBJ databases">
        <authorList>
            <person name="Afonso C.L."/>
            <person name="Miller P.J."/>
            <person name="Scott M.A."/>
            <person name="Spackman E."/>
            <person name="Goraichik I."/>
            <person name="Dimitrov K.M."/>
            <person name="Suarez D.L."/>
            <person name="Swayne D.E."/>
        </authorList>
    </citation>
    <scope>NUCLEOTIDE SEQUENCE [LARGE SCALE GENOMIC DNA]</scope>
    <source>
        <strain evidence="2 3">CECT 8625</strain>
    </source>
</reference>
<dbReference type="PIRSF" id="PIRSF038991">
    <property type="entry name" value="Protein_AbrB"/>
    <property type="match status" value="1"/>
</dbReference>
<dbReference type="OrthoDB" id="7157734at2"/>
<feature type="transmembrane region" description="Helical" evidence="1">
    <location>
        <begin position="36"/>
        <end position="56"/>
    </location>
</feature>
<feature type="transmembrane region" description="Helical" evidence="1">
    <location>
        <begin position="154"/>
        <end position="170"/>
    </location>
</feature>
<dbReference type="GO" id="GO:0010468">
    <property type="term" value="P:regulation of gene expression"/>
    <property type="evidence" value="ECO:0007669"/>
    <property type="project" value="InterPro"/>
</dbReference>
<keyword evidence="1" id="KW-0812">Transmembrane</keyword>
<evidence type="ECO:0000313" key="2">
    <source>
        <dbReference type="EMBL" id="SLN12746.1"/>
    </source>
</evidence>
<keyword evidence="1" id="KW-1133">Transmembrane helix</keyword>
<feature type="transmembrane region" description="Helical" evidence="1">
    <location>
        <begin position="63"/>
        <end position="81"/>
    </location>
</feature>
<dbReference type="PANTHER" id="PTHR38457">
    <property type="entry name" value="REGULATOR ABRB-RELATED"/>
    <property type="match status" value="1"/>
</dbReference>
<accession>A0A1X6Y781</accession>
<dbReference type="InterPro" id="IPR007820">
    <property type="entry name" value="AbrB_fam"/>
</dbReference>
<keyword evidence="2" id="KW-0503">Monooxygenase</keyword>
<keyword evidence="3" id="KW-1185">Reference proteome</keyword>
<gene>
    <name evidence="2" type="ORF">ROJ8625_00352</name>
</gene>
<feature type="transmembrane region" description="Helical" evidence="1">
    <location>
        <begin position="208"/>
        <end position="227"/>
    </location>
</feature>
<feature type="transmembrane region" description="Helical" evidence="1">
    <location>
        <begin position="263"/>
        <end position="288"/>
    </location>
</feature>
<feature type="transmembrane region" description="Helical" evidence="1">
    <location>
        <begin position="233"/>
        <end position="251"/>
    </location>
</feature>
<dbReference type="GO" id="GO:0016020">
    <property type="term" value="C:membrane"/>
    <property type="evidence" value="ECO:0007669"/>
    <property type="project" value="InterPro"/>
</dbReference>
<feature type="transmembrane region" description="Helical" evidence="1">
    <location>
        <begin position="322"/>
        <end position="341"/>
    </location>
</feature>
<dbReference type="RefSeq" id="WP_085790121.1">
    <property type="nucleotide sequence ID" value="NZ_FWFK01000001.1"/>
</dbReference>
<dbReference type="NCBIfam" id="TIGR03082">
    <property type="entry name" value="Gneg_AbrB_dup"/>
    <property type="match status" value="1"/>
</dbReference>
<keyword evidence="1" id="KW-0472">Membrane</keyword>
<sequence length="351" mass="36035">MIDTKLRTALLETLACMAVGGLGAGLFVTIGFPAPFLAGPAIAVTLASLLGARLSILPPVRDTCFLLLGIGIGSSVTPDVLEAAAKWPASLAIMSVTLIVTLIACRTLLRRAFGFEKLPATLAATPGHLSYVIGIATDLRSDTARIAIVQSMRVLFLTVAVPAILAVWGVEGDAPQPNTGPMSVFGFVVIVLVSAALAMGLSRLSIPAAWLLGGMIASGVGHGSELAPGQLPAWMTLTAFTIMGSLIGLRFRGRSSSDLRRNLGAGVALTALSCALAVAGALVSASLLDLPFALMLMSFAPGGVEVMAAMAVQIGIEPTVVAAHHVFRLLVLTVVIGVVLGQEKRARQSGQ</sequence>
<evidence type="ECO:0000256" key="1">
    <source>
        <dbReference type="SAM" id="Phobius"/>
    </source>
</evidence>
<dbReference type="Pfam" id="PF05145">
    <property type="entry name" value="AbrB"/>
    <property type="match status" value="1"/>
</dbReference>